<evidence type="ECO:0000259" key="7">
    <source>
        <dbReference type="Pfam" id="PF16198"/>
    </source>
</evidence>
<dbReference type="InterPro" id="IPR014780">
    <property type="entry name" value="tRNA_psdUridine_synth_TruB"/>
</dbReference>
<protein>
    <recommendedName>
        <fullName evidence="5">tRNA pseudouridine synthase B</fullName>
        <ecNumber evidence="5">5.4.99.25</ecNumber>
    </recommendedName>
    <alternativeName>
        <fullName evidence="5">tRNA pseudouridine(55) synthase</fullName>
        <shortName evidence="5">Psi55 synthase</shortName>
    </alternativeName>
    <alternativeName>
        <fullName evidence="5">tRNA pseudouridylate synthase</fullName>
    </alternativeName>
    <alternativeName>
        <fullName evidence="5">tRNA-uridine isomerase</fullName>
    </alternativeName>
</protein>
<dbReference type="InterPro" id="IPR020103">
    <property type="entry name" value="PsdUridine_synth_cat_dom_sf"/>
</dbReference>
<feature type="domain" description="tRNA pseudouridylate synthase B C-terminal" evidence="7">
    <location>
        <begin position="187"/>
        <end position="227"/>
    </location>
</feature>
<dbReference type="EMBL" id="CP001682">
    <property type="protein sequence ID" value="ACU94505.1"/>
    <property type="molecule type" value="Genomic_DNA"/>
</dbReference>
<comment type="similarity">
    <text evidence="2 5">Belongs to the pseudouridine synthase TruB family. Type 1 subfamily.</text>
</comment>
<dbReference type="PANTHER" id="PTHR13767:SF2">
    <property type="entry name" value="PSEUDOURIDYLATE SYNTHASE TRUB1"/>
    <property type="match status" value="1"/>
</dbReference>
<dbReference type="KEGG" id="ccu:Ccur_08010"/>
<dbReference type="InterPro" id="IPR002501">
    <property type="entry name" value="PsdUridine_synth_N"/>
</dbReference>
<dbReference type="GO" id="GO:0031119">
    <property type="term" value="P:tRNA pseudouridine synthesis"/>
    <property type="evidence" value="ECO:0007669"/>
    <property type="project" value="UniProtKB-UniRule"/>
</dbReference>
<accession>C7MNL5</accession>
<dbReference type="EC" id="5.4.99.25" evidence="5"/>
<dbReference type="InterPro" id="IPR032819">
    <property type="entry name" value="TruB_C"/>
</dbReference>
<dbReference type="SUPFAM" id="SSF55120">
    <property type="entry name" value="Pseudouridine synthase"/>
    <property type="match status" value="1"/>
</dbReference>
<reference evidence="8 9" key="1">
    <citation type="journal article" date="2009" name="Stand. Genomic Sci.">
        <title>Complete genome sequence of Cryptobacterium curtum type strain (12-3).</title>
        <authorList>
            <person name="Mavrommatis K."/>
            <person name="Pukall R."/>
            <person name="Rohde C."/>
            <person name="Chen F."/>
            <person name="Sims D."/>
            <person name="Brettin T."/>
            <person name="Kuske C."/>
            <person name="Detter J.C."/>
            <person name="Han C."/>
            <person name="Lapidus A."/>
            <person name="Copeland A."/>
            <person name="Glavina Del Rio T."/>
            <person name="Nolan M."/>
            <person name="Lucas S."/>
            <person name="Tice H."/>
            <person name="Cheng J.F."/>
            <person name="Bruce D."/>
            <person name="Goodwin L."/>
            <person name="Pitluck S."/>
            <person name="Ovchinnikova G."/>
            <person name="Pati A."/>
            <person name="Ivanova N."/>
            <person name="Chen A."/>
            <person name="Palaniappan K."/>
            <person name="Chain P."/>
            <person name="D'haeseleer P."/>
            <person name="Goker M."/>
            <person name="Bristow J."/>
            <person name="Eisen J.A."/>
            <person name="Markowitz V."/>
            <person name="Hugenholtz P."/>
            <person name="Rohde M."/>
            <person name="Klenk H.P."/>
            <person name="Kyrpides N.C."/>
        </authorList>
    </citation>
    <scope>NUCLEOTIDE SEQUENCE [LARGE SCALE GENOMIC DNA]</scope>
    <source>
        <strain evidence="9">ATCC 700683 / DSM 15641 / 12-3</strain>
    </source>
</reference>
<dbReference type="Pfam" id="PF01509">
    <property type="entry name" value="TruB_N"/>
    <property type="match status" value="1"/>
</dbReference>
<dbReference type="HAMAP" id="MF_01080">
    <property type="entry name" value="TruB_bact"/>
    <property type="match status" value="1"/>
</dbReference>
<evidence type="ECO:0000259" key="6">
    <source>
        <dbReference type="Pfam" id="PF01509"/>
    </source>
</evidence>
<dbReference type="eggNOG" id="COG0130">
    <property type="taxonomic scope" value="Bacteria"/>
</dbReference>
<dbReference type="STRING" id="469378.Ccur_08010"/>
<comment type="catalytic activity">
    <reaction evidence="1 5">
        <text>uridine(55) in tRNA = pseudouridine(55) in tRNA</text>
        <dbReference type="Rhea" id="RHEA:42532"/>
        <dbReference type="Rhea" id="RHEA-COMP:10101"/>
        <dbReference type="Rhea" id="RHEA-COMP:10102"/>
        <dbReference type="ChEBI" id="CHEBI:65314"/>
        <dbReference type="ChEBI" id="CHEBI:65315"/>
        <dbReference type="EC" id="5.4.99.25"/>
    </reaction>
</comment>
<evidence type="ECO:0000256" key="1">
    <source>
        <dbReference type="ARBA" id="ARBA00000385"/>
    </source>
</evidence>
<evidence type="ECO:0000313" key="9">
    <source>
        <dbReference type="Proteomes" id="UP000000954"/>
    </source>
</evidence>
<evidence type="ECO:0000256" key="5">
    <source>
        <dbReference type="HAMAP-Rule" id="MF_01080"/>
    </source>
</evidence>
<feature type="active site" description="Nucleophile" evidence="5">
    <location>
        <position position="47"/>
    </location>
</feature>
<dbReference type="OrthoDB" id="9802309at2"/>
<dbReference type="PANTHER" id="PTHR13767">
    <property type="entry name" value="TRNA-PSEUDOURIDINE SYNTHASE"/>
    <property type="match status" value="1"/>
</dbReference>
<evidence type="ECO:0000256" key="2">
    <source>
        <dbReference type="ARBA" id="ARBA00005642"/>
    </source>
</evidence>
<dbReference type="AlphaFoldDB" id="C7MNL5"/>
<dbReference type="Proteomes" id="UP000000954">
    <property type="component" value="Chromosome"/>
</dbReference>
<feature type="domain" description="Pseudouridine synthase II N-terminal" evidence="6">
    <location>
        <begin position="32"/>
        <end position="186"/>
    </location>
</feature>
<dbReference type="NCBIfam" id="TIGR00431">
    <property type="entry name" value="TruB"/>
    <property type="match status" value="1"/>
</dbReference>
<dbReference type="GO" id="GO:0160148">
    <property type="term" value="F:tRNA pseudouridine(55) synthase activity"/>
    <property type="evidence" value="ECO:0007669"/>
    <property type="project" value="UniProtKB-EC"/>
</dbReference>
<dbReference type="GO" id="GO:0003723">
    <property type="term" value="F:RNA binding"/>
    <property type="evidence" value="ECO:0007669"/>
    <property type="project" value="InterPro"/>
</dbReference>
<organism evidence="8 9">
    <name type="scientific">Cryptobacterium curtum (strain ATCC 700683 / DSM 15641 / CCUG 43107 / 12-3)</name>
    <dbReference type="NCBI Taxonomy" id="469378"/>
    <lineage>
        <taxon>Bacteria</taxon>
        <taxon>Bacillati</taxon>
        <taxon>Actinomycetota</taxon>
        <taxon>Coriobacteriia</taxon>
        <taxon>Eggerthellales</taxon>
        <taxon>Eggerthellaceae</taxon>
        <taxon>Cryptobacterium</taxon>
    </lineage>
</organism>
<dbReference type="GO" id="GO:1990481">
    <property type="term" value="P:mRNA pseudouridine synthesis"/>
    <property type="evidence" value="ECO:0007669"/>
    <property type="project" value="TreeGrafter"/>
</dbReference>
<dbReference type="Gene3D" id="3.30.2350.10">
    <property type="entry name" value="Pseudouridine synthase"/>
    <property type="match status" value="1"/>
</dbReference>
<evidence type="ECO:0000256" key="4">
    <source>
        <dbReference type="ARBA" id="ARBA00023235"/>
    </source>
</evidence>
<proteinExistence type="inferred from homology"/>
<evidence type="ECO:0000313" key="8">
    <source>
        <dbReference type="EMBL" id="ACU94505.1"/>
    </source>
</evidence>
<dbReference type="CDD" id="cd02573">
    <property type="entry name" value="PseudoU_synth_EcTruB"/>
    <property type="match status" value="1"/>
</dbReference>
<keyword evidence="4 5" id="KW-0413">Isomerase</keyword>
<dbReference type="RefSeq" id="WP_012803193.1">
    <property type="nucleotide sequence ID" value="NC_013170.1"/>
</dbReference>
<keyword evidence="9" id="KW-1185">Reference proteome</keyword>
<comment type="function">
    <text evidence="5">Responsible for synthesis of pseudouridine from uracil-55 in the psi GC loop of transfer RNAs.</text>
</comment>
<keyword evidence="3 5" id="KW-0819">tRNA processing</keyword>
<name>C7MNL5_CRYCD</name>
<gene>
    <name evidence="5" type="primary">truB</name>
    <name evidence="8" type="ordered locus">Ccur_08010</name>
</gene>
<dbReference type="Pfam" id="PF16198">
    <property type="entry name" value="TruB_C_2"/>
    <property type="match status" value="1"/>
</dbReference>
<sequence>MGKRREASGYSLVIGVDKPAGMTSHDVVDRIRRIYGERRVGHTGTLDPAATGALAVCVGPATRLDRFLVGHRKEYEFTVVFGAATDTDDAQGRVIEQLPVPVSVGNEAAVRAYFDSQLGTQHQRPPAYSAIKVNGKKSYAEARRGNVIELALRPIEIYKLDLVGFEQTEDMVSWCVRAEVSAGTYVRSIARDAGLAFGTCAHVGSLRRLRSGSLAVEDCLTLDEIERNPHTSALDPLTLLNRRILFAGDGQANDVAHGRPLVIDNRQLVAFDAHTIGAYNSSCTSGFFLDETPVSAGEQIGIVADNKLIAIYEYDASCAVFKSACGFATGVNRGFDIYRR</sequence>
<dbReference type="HOGENOM" id="CLU_032087_0_0_11"/>
<evidence type="ECO:0000256" key="3">
    <source>
        <dbReference type="ARBA" id="ARBA00022694"/>
    </source>
</evidence>